<dbReference type="Proteomes" id="UP000326565">
    <property type="component" value="Unassembled WGS sequence"/>
</dbReference>
<evidence type="ECO:0000256" key="2">
    <source>
        <dbReference type="SAM" id="Phobius"/>
    </source>
</evidence>
<feature type="compositionally biased region" description="Basic and acidic residues" evidence="1">
    <location>
        <begin position="343"/>
        <end position="366"/>
    </location>
</feature>
<dbReference type="EMBL" id="ML732397">
    <property type="protein sequence ID" value="KAB8068377.1"/>
    <property type="molecule type" value="Genomic_DNA"/>
</dbReference>
<feature type="region of interest" description="Disordered" evidence="1">
    <location>
        <begin position="246"/>
        <end position="268"/>
    </location>
</feature>
<keyword evidence="2" id="KW-0812">Transmembrane</keyword>
<evidence type="ECO:0000256" key="1">
    <source>
        <dbReference type="SAM" id="MobiDB-lite"/>
    </source>
</evidence>
<gene>
    <name evidence="3" type="ORF">BDV29DRAFT_184664</name>
</gene>
<name>A0A5N5WL21_9EURO</name>
<organism evidence="3 4">
    <name type="scientific">Aspergillus leporis</name>
    <dbReference type="NCBI Taxonomy" id="41062"/>
    <lineage>
        <taxon>Eukaryota</taxon>
        <taxon>Fungi</taxon>
        <taxon>Dikarya</taxon>
        <taxon>Ascomycota</taxon>
        <taxon>Pezizomycotina</taxon>
        <taxon>Eurotiomycetes</taxon>
        <taxon>Eurotiomycetidae</taxon>
        <taxon>Eurotiales</taxon>
        <taxon>Aspergillaceae</taxon>
        <taxon>Aspergillus</taxon>
        <taxon>Aspergillus subgen. Circumdati</taxon>
    </lineage>
</organism>
<dbReference type="OrthoDB" id="4502200at2759"/>
<reference evidence="3 4" key="1">
    <citation type="submission" date="2019-04" db="EMBL/GenBank/DDBJ databases">
        <title>Friends and foes A comparative genomics study of 23 Aspergillus species from section Flavi.</title>
        <authorList>
            <consortium name="DOE Joint Genome Institute"/>
            <person name="Kjaerbolling I."/>
            <person name="Vesth T."/>
            <person name="Frisvad J.C."/>
            <person name="Nybo J.L."/>
            <person name="Theobald S."/>
            <person name="Kildgaard S."/>
            <person name="Isbrandt T."/>
            <person name="Kuo A."/>
            <person name="Sato A."/>
            <person name="Lyhne E.K."/>
            <person name="Kogle M.E."/>
            <person name="Wiebenga A."/>
            <person name="Kun R.S."/>
            <person name="Lubbers R.J."/>
            <person name="Makela M.R."/>
            <person name="Barry K."/>
            <person name="Chovatia M."/>
            <person name="Clum A."/>
            <person name="Daum C."/>
            <person name="Haridas S."/>
            <person name="He G."/>
            <person name="LaButti K."/>
            <person name="Lipzen A."/>
            <person name="Mondo S."/>
            <person name="Riley R."/>
            <person name="Salamov A."/>
            <person name="Simmons B.A."/>
            <person name="Magnuson J.K."/>
            <person name="Henrissat B."/>
            <person name="Mortensen U.H."/>
            <person name="Larsen T.O."/>
            <person name="Devries R.P."/>
            <person name="Grigoriev I.V."/>
            <person name="Machida M."/>
            <person name="Baker S.E."/>
            <person name="Andersen M.R."/>
        </authorList>
    </citation>
    <scope>NUCLEOTIDE SEQUENCE [LARGE SCALE GENOMIC DNA]</scope>
    <source>
        <strain evidence="3 4">CBS 151.66</strain>
    </source>
</reference>
<keyword evidence="2" id="KW-1133">Transmembrane helix</keyword>
<keyword evidence="4" id="KW-1185">Reference proteome</keyword>
<proteinExistence type="predicted"/>
<feature type="compositionally biased region" description="Polar residues" evidence="1">
    <location>
        <begin position="250"/>
        <end position="261"/>
    </location>
</feature>
<evidence type="ECO:0000313" key="4">
    <source>
        <dbReference type="Proteomes" id="UP000326565"/>
    </source>
</evidence>
<accession>A0A5N5WL21</accession>
<evidence type="ECO:0000313" key="3">
    <source>
        <dbReference type="EMBL" id="KAB8068377.1"/>
    </source>
</evidence>
<sequence>MDFPLLGILKDLLIEPFRPHTHPKIPRALACGTWCNLWTNGQYSFATEEQTPSTMTQKISFPALVPTPTYMPTIESPTTTTESRESIADFRIPIDQVSDYVRSFKGVTTPWPPGMAAPGLPSPITILPSTDQDTTTLPLSPKTNTTFVTSSELTETSLLASVTTLNPEFPATPTTPPANIRNGGGLSTKITIAMAVPVSITGFAIIAGLLFCLLRRRRQKQRNAPITPVEASPSFLPAVPKMEPAWDLGPSSTTRASTATQGDRLPETQVCSPSIPLDSWPLAERGGVKGRFTEQVHSIHSEHLAIGTPTTPTALTVANMSIHGQHTPRSPAWTLSPFEDPPGDARSEVSTITERDRRLTQHRDLDEVSSISSLDENDRRRHL</sequence>
<feature type="region of interest" description="Disordered" evidence="1">
    <location>
        <begin position="323"/>
        <end position="383"/>
    </location>
</feature>
<dbReference type="AlphaFoldDB" id="A0A5N5WL21"/>
<feature type="transmembrane region" description="Helical" evidence="2">
    <location>
        <begin position="190"/>
        <end position="214"/>
    </location>
</feature>
<keyword evidence="2" id="KW-0472">Membrane</keyword>
<protein>
    <submittedName>
        <fullName evidence="3">Uncharacterized protein</fullName>
    </submittedName>
</protein>